<feature type="transmembrane region" description="Helical" evidence="1">
    <location>
        <begin position="37"/>
        <end position="54"/>
    </location>
</feature>
<keyword evidence="1" id="KW-1133">Transmembrane helix</keyword>
<dbReference type="RefSeq" id="WP_099580947.1">
    <property type="nucleotide sequence ID" value="NZ_MJBI02000004.1"/>
</dbReference>
<dbReference type="AlphaFoldDB" id="A0A2G5NN28"/>
<evidence type="ECO:0000256" key="1">
    <source>
        <dbReference type="SAM" id="Phobius"/>
    </source>
</evidence>
<sequence length="124" mass="14326">MFNHLEGNRPMLYFLGAGLLLMSLFFMVVIFEKPEFYAIQLVLGIHMILMGIQNRDELLDERVVALSNRAFKTSYMVTLFTGMIFFTLYTFGLITLKAESAIVIILAVMSLSFSVSNFMLWRKY</sequence>
<proteinExistence type="predicted"/>
<reference evidence="2 3" key="1">
    <citation type="journal article" date="2018" name="Front. Microbiol.">
        <title>Description and Comparative Genomics of Macrococcus caseolyticus subsp. hominis subsp. nov., Macrococcus goetzii sp. nov., Macrococcus epidermidis sp. nov., and Macrococcus bohemicus sp. nov., Novel Macrococci From Human Clinical Material With Virulence Potential and Suspected Uptake of Foreign DNA by Natural Transformation.</title>
        <authorList>
            <person name="Maslanova I."/>
            <person name="Wertheimer Z."/>
            <person name="Sedlacek I."/>
            <person name="Svec P."/>
            <person name="Indrakova A."/>
            <person name="Kovarovic V."/>
            <person name="Schumann P."/>
            <person name="Sproer C."/>
            <person name="Kralova S."/>
            <person name="Sedo O."/>
            <person name="Kristofova L."/>
            <person name="Vrbovska V."/>
            <person name="Fuzik T."/>
            <person name="Petras P."/>
            <person name="Zdrahal Z."/>
            <person name="Ruzickova V."/>
            <person name="Doskar J."/>
            <person name="Pantucek R."/>
        </authorList>
    </citation>
    <scope>NUCLEOTIDE SEQUENCE [LARGE SCALE GENOMIC DNA]</scope>
    <source>
        <strain evidence="2 3">CCM 4927</strain>
    </source>
</reference>
<comment type="caution">
    <text evidence="2">The sequence shown here is derived from an EMBL/GenBank/DDBJ whole genome shotgun (WGS) entry which is preliminary data.</text>
</comment>
<name>A0A2G5NN28_9STAP</name>
<dbReference type="EMBL" id="MJBI02000004">
    <property type="protein sequence ID" value="RAI80110.1"/>
    <property type="molecule type" value="Genomic_DNA"/>
</dbReference>
<organism evidence="2 3">
    <name type="scientific">Macrococcoides goetzii</name>
    <dbReference type="NCBI Taxonomy" id="1891097"/>
    <lineage>
        <taxon>Bacteria</taxon>
        <taxon>Bacillati</taxon>
        <taxon>Bacillota</taxon>
        <taxon>Bacilli</taxon>
        <taxon>Bacillales</taxon>
        <taxon>Staphylococcaceae</taxon>
        <taxon>Macrococcoides</taxon>
    </lineage>
</organism>
<feature type="transmembrane region" description="Helical" evidence="1">
    <location>
        <begin position="75"/>
        <end position="94"/>
    </location>
</feature>
<dbReference type="Proteomes" id="UP000229523">
    <property type="component" value="Unassembled WGS sequence"/>
</dbReference>
<gene>
    <name evidence="2" type="ORF">BFS35_010015</name>
</gene>
<feature type="transmembrane region" description="Helical" evidence="1">
    <location>
        <begin position="100"/>
        <end position="121"/>
    </location>
</feature>
<evidence type="ECO:0000313" key="2">
    <source>
        <dbReference type="EMBL" id="RAI80110.1"/>
    </source>
</evidence>
<accession>A0A2G5NN28</accession>
<feature type="transmembrane region" description="Helical" evidence="1">
    <location>
        <begin position="12"/>
        <end position="31"/>
    </location>
</feature>
<evidence type="ECO:0000313" key="3">
    <source>
        <dbReference type="Proteomes" id="UP000229523"/>
    </source>
</evidence>
<keyword evidence="3" id="KW-1185">Reference proteome</keyword>
<protein>
    <submittedName>
        <fullName evidence="2">Uncharacterized protein</fullName>
    </submittedName>
</protein>
<keyword evidence="1" id="KW-0472">Membrane</keyword>
<keyword evidence="1" id="KW-0812">Transmembrane</keyword>